<dbReference type="Proteomes" id="UP000308768">
    <property type="component" value="Unassembled WGS sequence"/>
</dbReference>
<keyword evidence="3" id="KW-1185">Reference proteome</keyword>
<dbReference type="AlphaFoldDB" id="A0A4U0X7T2"/>
<dbReference type="PANTHER" id="PTHR21663">
    <property type="entry name" value="HYPOTHETICAL HEAT DOMAIN-CONTAINING"/>
    <property type="match status" value="1"/>
</dbReference>
<dbReference type="InterPro" id="IPR016024">
    <property type="entry name" value="ARM-type_fold"/>
</dbReference>
<protein>
    <recommendedName>
        <fullName evidence="1">LAA1-like C-terminal TPR repeats domain-containing protein</fullName>
    </recommendedName>
</protein>
<accession>A0A4U0X7T2</accession>
<name>A0A4U0X7T2_9PEZI</name>
<dbReference type="InterPro" id="IPR046837">
    <property type="entry name" value="Laa1/Sip1/HEATR5-like_HEAT"/>
</dbReference>
<evidence type="ECO:0000313" key="3">
    <source>
        <dbReference type="Proteomes" id="UP000308768"/>
    </source>
</evidence>
<dbReference type="STRING" id="331657.A0A4U0X7T2"/>
<dbReference type="Pfam" id="PF25808">
    <property type="entry name" value="TPR_LAA1_C"/>
    <property type="match status" value="1"/>
</dbReference>
<dbReference type="Pfam" id="PF20210">
    <property type="entry name" value="Laa1_Sip1_HTR5"/>
    <property type="match status" value="1"/>
</dbReference>
<organism evidence="2 3">
    <name type="scientific">Cryomyces minteri</name>
    <dbReference type="NCBI Taxonomy" id="331657"/>
    <lineage>
        <taxon>Eukaryota</taxon>
        <taxon>Fungi</taxon>
        <taxon>Dikarya</taxon>
        <taxon>Ascomycota</taxon>
        <taxon>Pezizomycotina</taxon>
        <taxon>Dothideomycetes</taxon>
        <taxon>Dothideomycetes incertae sedis</taxon>
        <taxon>Cryomyces</taxon>
    </lineage>
</organism>
<evidence type="ECO:0000259" key="1">
    <source>
        <dbReference type="Pfam" id="PF25808"/>
    </source>
</evidence>
<comment type="caution">
    <text evidence="2">The sequence shown here is derived from an EMBL/GenBank/DDBJ whole genome shotgun (WGS) entry which is preliminary data.</text>
</comment>
<dbReference type="EMBL" id="NAJN01000540">
    <property type="protein sequence ID" value="TKA71827.1"/>
    <property type="molecule type" value="Genomic_DNA"/>
</dbReference>
<dbReference type="OrthoDB" id="192608at2759"/>
<dbReference type="GO" id="GO:0006897">
    <property type="term" value="P:endocytosis"/>
    <property type="evidence" value="ECO:0007669"/>
    <property type="project" value="TreeGrafter"/>
</dbReference>
<dbReference type="GO" id="GO:0030139">
    <property type="term" value="C:endocytic vesicle"/>
    <property type="evidence" value="ECO:0007669"/>
    <property type="project" value="TreeGrafter"/>
</dbReference>
<dbReference type="GO" id="GO:0042147">
    <property type="term" value="P:retrograde transport, endosome to Golgi"/>
    <property type="evidence" value="ECO:0007669"/>
    <property type="project" value="TreeGrafter"/>
</dbReference>
<dbReference type="PANTHER" id="PTHR21663:SF0">
    <property type="entry name" value="HEAT REPEAT-CONTAINING PROTEIN 5B"/>
    <property type="match status" value="1"/>
</dbReference>
<dbReference type="GO" id="GO:0016020">
    <property type="term" value="C:membrane"/>
    <property type="evidence" value="ECO:0007669"/>
    <property type="project" value="TreeGrafter"/>
</dbReference>
<dbReference type="InterPro" id="IPR040108">
    <property type="entry name" value="Laa1/Sip1/HEATR5"/>
</dbReference>
<evidence type="ECO:0000313" key="2">
    <source>
        <dbReference type="EMBL" id="TKA71827.1"/>
    </source>
</evidence>
<feature type="domain" description="LAA1-like C-terminal TPR repeats" evidence="1">
    <location>
        <begin position="800"/>
        <end position="958"/>
    </location>
</feature>
<sequence length="979" mass="106460">MSLSADPHPTVHFWALESLSRVADSAGLTFSGYVSSTLGMLAQLYVLDSHNQENASFTSSNLEMDLPTVTAIARCTDSVINVLGPDLQDMAKARDMIMTLVGQFQTEEDPLLLVESLRCLEHLSLYAPGHMDFTTYVQRLQHELGSGFQQVQNMAIDGLYNLMRRDAEEVIRAANPGLEDQLWNVLDSNPDQDVLKNIVRNWLQQTGLLTTAEWIQRCHTVLTKIKSQIEPVVSTAQAKRIIVPDLQDEEVAGFAVAAGATIDSTPGASVCTQELLRWQVRAFAMDCLSELLSMVAKNSVPRGESRAEAALQQRIADVVRIAFSASTASVVRLRIRGLGIIDQLLKIFGKVPDPDFAEALLLEQYQAQISSALTPAFAADSSPELAAEAVNVCATFIATGIVTDVERMGRILKLLISALESFSGASEVVAIGDLKTLSPNAQVMVKMAVISAWAELQIASLEQKYLVNVVQPYITMLTPLWLSSLREFARLRFEPDISTMSGTVSVSGNLDTMYATLNRETLLKFYQDSWLNLVDAIASLIDEDSDFVFDALDGIPEPPTPSGIARQGSEINYRDEPVAFFFVLFGLAFEALVGRQGDDSLATKEQTLEILLALKKILRPSVSGHAIYQEVVDEEHLSEDIDQLFELTRIIVLVLAGLVPNLTGNNSQGTTPNSFTMSLVANVALPQLVMNYAAEVFPYVIKTDLHACIIHIFATILSSGVCQASVVSHALPIFKRFVTAVMRKPQTDTVSQVRGALARFLVILRNAQKRESEAALPCERNTLLASTILLTSVSSAFAPSDPLVGQFIDKLIECLESRMTTKTAANCSRSLLLLPKGGPTESAIAALTLSRLLSFLVSPPRVDGVGESSSVVAHVLTSFVSTLQAEQRPTVMALVVPALLARTSKEGQVLFNETSARLLDLANVDQKAFRGVVANVTPAQRLFLEEVIRAGSGPGRQARPAAVQELEEPSIALKMDFGG</sequence>
<dbReference type="SUPFAM" id="SSF48371">
    <property type="entry name" value="ARM repeat"/>
    <property type="match status" value="2"/>
</dbReference>
<dbReference type="GO" id="GO:0005829">
    <property type="term" value="C:cytosol"/>
    <property type="evidence" value="ECO:0007669"/>
    <property type="project" value="GOC"/>
</dbReference>
<dbReference type="GO" id="GO:0005794">
    <property type="term" value="C:Golgi apparatus"/>
    <property type="evidence" value="ECO:0007669"/>
    <property type="project" value="TreeGrafter"/>
</dbReference>
<proteinExistence type="predicted"/>
<reference evidence="2 3" key="1">
    <citation type="submission" date="2017-03" db="EMBL/GenBank/DDBJ databases">
        <title>Genomes of endolithic fungi from Antarctica.</title>
        <authorList>
            <person name="Coleine C."/>
            <person name="Masonjones S."/>
            <person name="Stajich J.E."/>
        </authorList>
    </citation>
    <scope>NUCLEOTIDE SEQUENCE [LARGE SCALE GENOMIC DNA]</scope>
    <source>
        <strain evidence="2 3">CCFEE 5187</strain>
    </source>
</reference>
<dbReference type="InterPro" id="IPR057981">
    <property type="entry name" value="TPR_LAA1-like_C"/>
</dbReference>
<gene>
    <name evidence="2" type="ORF">B0A49_06170</name>
</gene>
<dbReference type="GO" id="GO:0008104">
    <property type="term" value="P:intracellular protein localization"/>
    <property type="evidence" value="ECO:0007669"/>
    <property type="project" value="TreeGrafter"/>
</dbReference>